<feature type="signal peptide" evidence="1">
    <location>
        <begin position="1"/>
        <end position="26"/>
    </location>
</feature>
<dbReference type="EMBL" id="BAABFU010000001">
    <property type="protein sequence ID" value="GAA4346556.1"/>
    <property type="molecule type" value="Genomic_DNA"/>
</dbReference>
<dbReference type="SMART" id="SM00710">
    <property type="entry name" value="PbH1"/>
    <property type="match status" value="16"/>
</dbReference>
<name>A0ABP8HX51_9GAMM</name>
<evidence type="ECO:0000313" key="3">
    <source>
        <dbReference type="Proteomes" id="UP001501294"/>
    </source>
</evidence>
<keyword evidence="3" id="KW-1185">Reference proteome</keyword>
<protein>
    <recommendedName>
        <fullName evidence="4">Right handed beta helix domain-containing protein</fullName>
    </recommendedName>
</protein>
<dbReference type="Proteomes" id="UP001501294">
    <property type="component" value="Unassembled WGS sequence"/>
</dbReference>
<dbReference type="RefSeq" id="WP_223576873.1">
    <property type="nucleotide sequence ID" value="NZ_BAABFU010000001.1"/>
</dbReference>
<dbReference type="Gene3D" id="2.60.40.3440">
    <property type="match status" value="1"/>
</dbReference>
<evidence type="ECO:0000256" key="1">
    <source>
        <dbReference type="SAM" id="SignalP"/>
    </source>
</evidence>
<dbReference type="Pfam" id="PF17963">
    <property type="entry name" value="Big_9"/>
    <property type="match status" value="1"/>
</dbReference>
<keyword evidence="1" id="KW-0732">Signal</keyword>
<evidence type="ECO:0008006" key="4">
    <source>
        <dbReference type="Google" id="ProtNLM"/>
    </source>
</evidence>
<reference evidence="3" key="1">
    <citation type="journal article" date="2019" name="Int. J. Syst. Evol. Microbiol.">
        <title>The Global Catalogue of Microorganisms (GCM) 10K type strain sequencing project: providing services to taxonomists for standard genome sequencing and annotation.</title>
        <authorList>
            <consortium name="The Broad Institute Genomics Platform"/>
            <consortium name="The Broad Institute Genome Sequencing Center for Infectious Disease"/>
            <person name="Wu L."/>
            <person name="Ma J."/>
        </authorList>
    </citation>
    <scope>NUCLEOTIDE SEQUENCE [LARGE SCALE GENOMIC DNA]</scope>
    <source>
        <strain evidence="3">JCM 17727</strain>
    </source>
</reference>
<dbReference type="InterPro" id="IPR006626">
    <property type="entry name" value="PbH1"/>
</dbReference>
<accession>A0ABP8HX51</accession>
<proteinExistence type="predicted"/>
<sequence>MLKKTVSKTRIAVFVTLSAMTFNSMAAAPDVKVELDDQVTTDNDSDGNVDRGDTVTYQSDVDNTAGSDEAQNVMFEATLDTNTTLVAGSVRVTPVAVDDDYSTLGNVTYTASVADGLLNNDFDPKDANAPTNAGMTVTAEVVTTAQGGTVTINANGSFSYSPALNFTGTDTFNYTAVDDDAMTGSGTVTMNVTGKVWFVDANAAAGGDGSQSMPFNSFAEINGAGGVGDSDEAGDVIYLFEGTYADALELEANQRLVGAGSELSAGSATIIPAGTAPGFSGSLTLAADNTIEGFDFTPSAGYSIVGSGASGGVLQNSTITLSATGGAFDLDNHTGNFVYTGNITGSTSTNAVAVDGGTATITLDGDVTINGGRNIDVQNKTGGGLSVTGALSNNGGSAINLFNNSGSPAFEFEDVIVTSGVGTAVNLEDGSTASYSFNGDFDITTINGNGLIANSGLLNLSDANTFNNVIDATNGAAVILNGGTTGVNVGTLTLDSLSSTNSGQRGVDLFNLAGAVEVLGGITVNNANSDGLRIARGTADITVLGDISVDGFGENALEVDADNTLGQLILGNVTARNSNGFGTDVGVYIRENIDSVTLGDVDVGSSSGNGIEVVSNTGSVTFNSVTVGTTANNIGGNGVQVSGNGTGNIDFGSGTIDKASGALFFVSGGSSDIQYSGDINQSENSGAFVVYYHDTGTVSFTGNLNATDGTGIQFLQADGTYNLEGTVTLDGTSEGIDINQGSANVRMDNATFSNITQKAIQVRDSGASLNFVAGSVSQTNGDNAIVITNNSGGTITLAPSFTLNTAAADAISMTGNASALTVDLSGALDIDTTSGKGIVASGGGNLSLSSASNTIDSVTGPLIELNGITIGSGGVNISSATSAGIIVADAINLTNVGGGMFALGGVNVAGTSGGGDGIEVNASTANTSFGSVTLDNVSGRGLYLNGPNGDVNVTAVDLDGITGNGIEIVGNTNAVNITSGSIGSMTPVVANAFDVNGGSGDVIMSAGITNSQNRAVEVTGRTGGTVNISSAISETGAGLNIDSNTGGTINLSGSSQVINTATNTALKITNNSGAVVNVTNGGLDIDATAGLAVNISGGGTVSVTGPGNTINAGMGGALNVASTTIGAGDLNFQSISQNGGANAISLDDTGTVGSLVVTGIATTFGSGGTLANITTEAIRLTDTKDPVFNGLQISNINREAIKGLRVNGITVSNTTVDNAGSTEAAADDDTFGFVAETLGQNGLFGTARFENVIITNTHERAIDIVNEGGGSLDLDMVNVSVNDNDDTQGEDAIRVQSEGSINTDVLLSGGSFNNVESDVIAYFAQGTGTNNLIVTGVTSTNGGGPDNFPNGGGIAIIGSAGSTTTFDVNNNNLTGVQGEGVQVIGLAGASSTLTMSGSITGNTFSSDNADGLDLDFDGHISGTSTMNITIDVNNNTISFDDDGVGIDFRDAAGTGNFTIRNNTITAVNGDDGVITDSDDGIFIFTDDDTASGASHLNVAASNNTFSGIQAGNKTIVVEDVRDTGRSACFNLSGNSVGTIELDFDSTGAGGSVTQASVAAIASDNNGSTVNVVGDAPTFNSATCASVPLP</sequence>
<comment type="caution">
    <text evidence="2">The sequence shown here is derived from an EMBL/GenBank/DDBJ whole genome shotgun (WGS) entry which is preliminary data.</text>
</comment>
<organism evidence="2 3">
    <name type="scientific">Kangiella taiwanensis</name>
    <dbReference type="NCBI Taxonomy" id="1079179"/>
    <lineage>
        <taxon>Bacteria</taxon>
        <taxon>Pseudomonadati</taxon>
        <taxon>Pseudomonadota</taxon>
        <taxon>Gammaproteobacteria</taxon>
        <taxon>Kangiellales</taxon>
        <taxon>Kangiellaceae</taxon>
        <taxon>Kangiella</taxon>
    </lineage>
</organism>
<feature type="chain" id="PRO_5046340134" description="Right handed beta helix domain-containing protein" evidence="1">
    <location>
        <begin position="27"/>
        <end position="1589"/>
    </location>
</feature>
<gene>
    <name evidence="2" type="ORF">GCM10023150_08080</name>
</gene>
<evidence type="ECO:0000313" key="2">
    <source>
        <dbReference type="EMBL" id="GAA4346556.1"/>
    </source>
</evidence>